<dbReference type="HAMAP" id="MF_00134_B">
    <property type="entry name" value="IGPS_B"/>
    <property type="match status" value="1"/>
</dbReference>
<dbReference type="PROSITE" id="PS00614">
    <property type="entry name" value="IGPS"/>
    <property type="match status" value="1"/>
</dbReference>
<keyword evidence="8 9" id="KW-0456">Lyase</keyword>
<evidence type="ECO:0000256" key="9">
    <source>
        <dbReference type="HAMAP-Rule" id="MF_00134"/>
    </source>
</evidence>
<evidence type="ECO:0000256" key="6">
    <source>
        <dbReference type="ARBA" id="ARBA00022822"/>
    </source>
</evidence>
<evidence type="ECO:0000256" key="4">
    <source>
        <dbReference type="ARBA" id="ARBA00022605"/>
    </source>
</evidence>
<keyword evidence="4 9" id="KW-0028">Amino-acid biosynthesis</keyword>
<proteinExistence type="inferred from homology"/>
<evidence type="ECO:0000259" key="10">
    <source>
        <dbReference type="Pfam" id="PF00218"/>
    </source>
</evidence>
<dbReference type="PANTHER" id="PTHR22854">
    <property type="entry name" value="TRYPTOPHAN BIOSYNTHESIS PROTEIN"/>
    <property type="match status" value="1"/>
</dbReference>
<dbReference type="InterPro" id="IPR001468">
    <property type="entry name" value="Indole-3-GlycerolPSynthase_CS"/>
</dbReference>
<dbReference type="EMBL" id="LN483070">
    <property type="protein sequence ID" value="CEA07979.1"/>
    <property type="molecule type" value="Genomic_DNA"/>
</dbReference>
<evidence type="ECO:0000256" key="5">
    <source>
        <dbReference type="ARBA" id="ARBA00022793"/>
    </source>
</evidence>
<dbReference type="FunFam" id="3.20.20.70:FF:000024">
    <property type="entry name" value="Indole-3-glycerol phosphate synthase"/>
    <property type="match status" value="1"/>
</dbReference>
<dbReference type="PANTHER" id="PTHR22854:SF2">
    <property type="entry name" value="INDOLE-3-GLYCEROL-PHOSPHATE SYNTHASE"/>
    <property type="match status" value="1"/>
</dbReference>
<dbReference type="NCBIfam" id="NF001377">
    <property type="entry name" value="PRK00278.2-4"/>
    <property type="match status" value="1"/>
</dbReference>
<dbReference type="GO" id="GO:0000162">
    <property type="term" value="P:L-tryptophan biosynthetic process"/>
    <property type="evidence" value="ECO:0007669"/>
    <property type="project" value="UniProtKB-UniRule"/>
</dbReference>
<dbReference type="InterPro" id="IPR013785">
    <property type="entry name" value="Aldolase_TIM"/>
</dbReference>
<comment type="catalytic activity">
    <reaction evidence="1 9">
        <text>1-(2-carboxyphenylamino)-1-deoxy-D-ribulose 5-phosphate + H(+) = (1S,2R)-1-C-(indol-3-yl)glycerol 3-phosphate + CO2 + H2O</text>
        <dbReference type="Rhea" id="RHEA:23476"/>
        <dbReference type="ChEBI" id="CHEBI:15377"/>
        <dbReference type="ChEBI" id="CHEBI:15378"/>
        <dbReference type="ChEBI" id="CHEBI:16526"/>
        <dbReference type="ChEBI" id="CHEBI:58613"/>
        <dbReference type="ChEBI" id="CHEBI:58866"/>
        <dbReference type="EC" id="4.1.1.48"/>
    </reaction>
</comment>
<name>A0A078MNX3_9MICC</name>
<organism evidence="11">
    <name type="scientific">Arthrobacter saudimassiliensis</name>
    <dbReference type="NCBI Taxonomy" id="1461584"/>
    <lineage>
        <taxon>Bacteria</taxon>
        <taxon>Bacillati</taxon>
        <taxon>Actinomycetota</taxon>
        <taxon>Actinomycetes</taxon>
        <taxon>Micrococcales</taxon>
        <taxon>Micrococcaceae</taxon>
        <taxon>Arthrobacter</taxon>
    </lineage>
</organism>
<keyword evidence="5 9" id="KW-0210">Decarboxylase</keyword>
<evidence type="ECO:0000256" key="1">
    <source>
        <dbReference type="ARBA" id="ARBA00001633"/>
    </source>
</evidence>
<dbReference type="InterPro" id="IPR011060">
    <property type="entry name" value="RibuloseP-bd_barrel"/>
</dbReference>
<feature type="domain" description="Indole-3-glycerol phosphate synthase" evidence="10">
    <location>
        <begin position="4"/>
        <end position="254"/>
    </location>
</feature>
<comment type="similarity">
    <text evidence="3 9">Belongs to the TrpC family.</text>
</comment>
<keyword evidence="7 9" id="KW-0057">Aromatic amino acid biosynthesis</keyword>
<dbReference type="Gene3D" id="3.20.20.70">
    <property type="entry name" value="Aldolase class I"/>
    <property type="match status" value="1"/>
</dbReference>
<protein>
    <recommendedName>
        <fullName evidence="9">Indole-3-glycerol phosphate synthase</fullName>
        <shortName evidence="9">IGPS</shortName>
        <ecNumber evidence="9">4.1.1.48</ecNumber>
    </recommendedName>
</protein>
<keyword evidence="6 9" id="KW-0822">Tryptophan biosynthesis</keyword>
<sequence>MSVLDDIIVGVREDMESRRREVSLADLRAQAAQAPAPRDAWAALGGTDPARAELKVIAEVKRSSPSKGALADIADPAALASRYADGGAAVISVLTEARRFGGSLADFDAVRAAVDVPLLRKDFTVDEYQIHEARAHGADLVLLIVAALDDARLRGFLELTHELGMNALVETHTPEEVERALAVDARILGVNVRNLKTLDVDRAVFGRLAGQIPAGPLLVAESGVRDTDDVAQYAREGANAVLVGEALVRHDDPLGTINAFTRAGREAIAARPAAAR</sequence>
<dbReference type="GO" id="GO:0004640">
    <property type="term" value="F:phosphoribosylanthranilate isomerase activity"/>
    <property type="evidence" value="ECO:0007669"/>
    <property type="project" value="TreeGrafter"/>
</dbReference>
<reference evidence="11" key="1">
    <citation type="submission" date="2014-07" db="EMBL/GenBank/DDBJ databases">
        <authorList>
            <person name="Urmite Genomes Urmite Genomes"/>
        </authorList>
    </citation>
    <scope>NUCLEOTIDE SEQUENCE</scope>
    <source>
        <strain evidence="11">11W110_air</strain>
    </source>
</reference>
<evidence type="ECO:0000256" key="8">
    <source>
        <dbReference type="ARBA" id="ARBA00023239"/>
    </source>
</evidence>
<gene>
    <name evidence="9 11" type="primary">trpC</name>
    <name evidence="11" type="ORF">BN1051_01313</name>
</gene>
<dbReference type="CDD" id="cd00331">
    <property type="entry name" value="IGPS"/>
    <property type="match status" value="1"/>
</dbReference>
<evidence type="ECO:0000256" key="2">
    <source>
        <dbReference type="ARBA" id="ARBA00004696"/>
    </source>
</evidence>
<evidence type="ECO:0000256" key="3">
    <source>
        <dbReference type="ARBA" id="ARBA00008737"/>
    </source>
</evidence>
<dbReference type="GO" id="GO:0004425">
    <property type="term" value="F:indole-3-glycerol-phosphate synthase activity"/>
    <property type="evidence" value="ECO:0007669"/>
    <property type="project" value="UniProtKB-UniRule"/>
</dbReference>
<evidence type="ECO:0000313" key="11">
    <source>
        <dbReference type="EMBL" id="CEA07979.1"/>
    </source>
</evidence>
<dbReference type="EC" id="4.1.1.48" evidence="9"/>
<dbReference type="SUPFAM" id="SSF51366">
    <property type="entry name" value="Ribulose-phoshate binding barrel"/>
    <property type="match status" value="1"/>
</dbReference>
<comment type="pathway">
    <text evidence="2 9">Amino-acid biosynthesis; L-tryptophan biosynthesis; L-tryptophan from chorismate: step 4/5.</text>
</comment>
<dbReference type="UniPathway" id="UPA00035">
    <property type="reaction ID" value="UER00043"/>
</dbReference>
<accession>A0A078MNX3</accession>
<dbReference type="InterPro" id="IPR045186">
    <property type="entry name" value="Indole-3-glycerol_P_synth"/>
</dbReference>
<evidence type="ECO:0000256" key="7">
    <source>
        <dbReference type="ARBA" id="ARBA00023141"/>
    </source>
</evidence>
<dbReference type="InterPro" id="IPR013798">
    <property type="entry name" value="Indole-3-glycerol_P_synth_dom"/>
</dbReference>
<dbReference type="AlphaFoldDB" id="A0A078MNX3"/>
<dbReference type="Pfam" id="PF00218">
    <property type="entry name" value="IGPS"/>
    <property type="match status" value="1"/>
</dbReference>
<dbReference type="PATRIC" id="fig|1461584.3.peg.1297"/>
<dbReference type="NCBIfam" id="NF001369">
    <property type="entry name" value="PRK00278.1-1"/>
    <property type="match status" value="1"/>
</dbReference>